<dbReference type="InterPro" id="IPR056747">
    <property type="entry name" value="VPS13-like_M"/>
</dbReference>
<dbReference type="GO" id="GO:0006623">
    <property type="term" value="P:protein targeting to vacuole"/>
    <property type="evidence" value="ECO:0007669"/>
    <property type="project" value="TreeGrafter"/>
</dbReference>
<dbReference type="InterPro" id="IPR026847">
    <property type="entry name" value="VPS13"/>
</dbReference>
<dbReference type="Pfam" id="PF25037">
    <property type="entry name" value="VPS13_C"/>
    <property type="match status" value="1"/>
</dbReference>
<reference evidence="5" key="1">
    <citation type="submission" date="2022-01" db="EMBL/GenBank/DDBJ databases">
        <title>Genome Sequence Resource for Two Populations of Ditylenchus destructor, the Migratory Endoparasitic Phytonematode.</title>
        <authorList>
            <person name="Zhang H."/>
            <person name="Lin R."/>
            <person name="Xie B."/>
        </authorList>
    </citation>
    <scope>NUCLEOTIDE SEQUENCE</scope>
    <source>
        <strain evidence="5">BazhouSP</strain>
    </source>
</reference>
<feature type="domain" description="VPS13-like middle region" evidence="2">
    <location>
        <begin position="3"/>
        <end position="462"/>
    </location>
</feature>
<dbReference type="EMBL" id="JAKKPZ010000001">
    <property type="protein sequence ID" value="KAI1728266.1"/>
    <property type="molecule type" value="Genomic_DNA"/>
</dbReference>
<evidence type="ECO:0000259" key="2">
    <source>
        <dbReference type="Pfam" id="PF25033"/>
    </source>
</evidence>
<dbReference type="Pfam" id="PF25036">
    <property type="entry name" value="VPS13_VAB"/>
    <property type="match status" value="1"/>
</dbReference>
<sequence>MDDNVSAFGELNLSGLRISGKCTQDGSFTIELKLRELIIEDKRKDTKIPRLLDKKSSSSKSSFFKMFYEQKFGLVQRVDLDSSQFYLILSPEFLGTLSNFVVVPQRKSTTTSASQEPSCPNKLHGMSATQQSRTIVKGNGTNTTSALPNSLKMMCTVRDIEVILVENPFKPDTSQTLILSFSAFLKADKKEGIQHFNGSIKDLQITRTYFAEDKRYTSCFSLLQRLDIVLTGSITEDTKVQIFELRVNKVHIKVSPSIIRLLSAVVTQFYENQINQQQSDRIELPKYSNYWEAKRIERKKHWFFREVADSAANADQSKDNCLATYTQKAHCAIERFVVTIETGLSDLIEPMIMLESSLKMTAENWSSQLSADANIEFQMSYYNEAFSVWEPIIEPTLDNGAWKCWLLNMSLRSYSDLDTEHRNTSDTESRMLTTQPPRMHVTLDGKQMMNITITKSFLQLTNDISKLFEEAAKQASLPQRMDLPGDSPYLVMNETGLLIRIHDSETLKVLDNATSIEVTHGSFVELEPINADRSLIALHTSDDDRRSILCLEILGVRREVNIMRAEKRCIRLPQEADSGRQWTILVDTRAENSRHVTYLRSLVNFVNHLDYPIEVYSVRGAKLALCGIVESGAKVMNIPIPLLYTASGEFYFQPADERYEPSNSAICWHNFGQMKRATLCCDLTSDITKGLYVECVIEQQNVMGERGRKYIDNIFTVHLFSPLYFQNLLPVPVHLTKPIESILKGGDGIQLNVVPGLSIEYVIDYNGIMYSCRLPIKRVHDDLEITQLRSKEDYHKVLNMGLNWSTHGLRRDLSIYAPYWMVNNTNRYLHYLINRYRVGHPPGRNPLLLPIEFSGFFGNKKARISIDKSHWSSEFPMATAGGQGRITCRGANGRSYDLTVDVQLCQSGLTKIVTFCPFYLIYNDSFFDIEVKEKESESDEWIAVSANSCIELWPTQKTKRKFLSIRYRGYENGSIFFPCTENFEGFCRMENECLGVYVTCSVADHSTIVRIEPFSPGMAPVVLINATKCPVKFRQIESNDKNRSSEMRFSQNVLLPEQMRAFTWEDVTCTNRKLEWNSGEHITITDLLRNEFGNYLPNKNGQHHFWVSFLNGRQRILLFTDDIALMTTAYEAYEMERIDIQAELYLHGVSLSLVNNHESSEVLYMEISSSAIVWEQFQRYRFKALTVAVMKECEAAYQQWLNEKCPENIVTIREYLLDFCNWTIKKKGSRRAESKLRRSFQSGLWVQLRQSLHQTQIHLKLNHLQIDNQRSACAFPCALMMVPPPKSVGADNAPVPFAELSFIMSQSKHTNIIQVKYLHLLVQEFAVKIDNGLINAMLSLFSSEAAQIPSYSRDVFAKDMELTRPKLSQKAIRTAASQLKAYYNDLHISPLMIHLSFSQGGSLSANKKGDSTSGGGTNIQSEFLNVLLKSVGVSVTEIQDAVFKLAYFERQHVFYNRPELEAEIQSHYVKQFIKQLYVVVLGLDIIGNPYGLVRDFGSGVADLFYQPYQGAIKGPEEFAEGAALGVRSLFSHTVGGAAGAASRITGTLGKGIAALTLDEKYQRKRQETLNRRPRNLGERLSRGAKGVGEGVYEGVTGIVTKPIEGAQEAGFGGFFKGVGQGLVGVVVKPVSGVVDFASGTLDGVKNAASSTKEMKQMRPPRFISSDQIVRPYSYEESFGYKIFREIDHGKYVASDYFLAHGKISDKLILIVTDSRVIMSKYHHLMGYWNTEWVLNYSEIKKPIHTSKGIALKLKERYRGFLGLGATSGKFVEFPDSSVRENVANRLINAYEAYVYQ</sequence>
<evidence type="ECO:0000259" key="4">
    <source>
        <dbReference type="Pfam" id="PF25037"/>
    </source>
</evidence>
<dbReference type="Proteomes" id="UP001201812">
    <property type="component" value="Unassembled WGS sequence"/>
</dbReference>
<dbReference type="GO" id="GO:0045053">
    <property type="term" value="P:protein retention in Golgi apparatus"/>
    <property type="evidence" value="ECO:0007669"/>
    <property type="project" value="TreeGrafter"/>
</dbReference>
<evidence type="ECO:0000313" key="6">
    <source>
        <dbReference type="Proteomes" id="UP001201812"/>
    </source>
</evidence>
<gene>
    <name evidence="5" type="ORF">DdX_00433</name>
</gene>
<dbReference type="InterPro" id="IPR056748">
    <property type="entry name" value="VPS13-like_C"/>
</dbReference>
<name>A0AAD4NHD6_9BILA</name>
<keyword evidence="6" id="KW-1185">Reference proteome</keyword>
<proteinExistence type="inferred from homology"/>
<organism evidence="5 6">
    <name type="scientific">Ditylenchus destructor</name>
    <dbReference type="NCBI Taxonomy" id="166010"/>
    <lineage>
        <taxon>Eukaryota</taxon>
        <taxon>Metazoa</taxon>
        <taxon>Ecdysozoa</taxon>
        <taxon>Nematoda</taxon>
        <taxon>Chromadorea</taxon>
        <taxon>Rhabditida</taxon>
        <taxon>Tylenchina</taxon>
        <taxon>Tylenchomorpha</taxon>
        <taxon>Sphaerularioidea</taxon>
        <taxon>Anguinidae</taxon>
        <taxon>Anguininae</taxon>
        <taxon>Ditylenchus</taxon>
    </lineage>
</organism>
<evidence type="ECO:0000259" key="3">
    <source>
        <dbReference type="Pfam" id="PF25036"/>
    </source>
</evidence>
<dbReference type="PANTHER" id="PTHR16166">
    <property type="entry name" value="VACUOLAR PROTEIN SORTING-ASSOCIATED PROTEIN VPS13"/>
    <property type="match status" value="1"/>
</dbReference>
<evidence type="ECO:0000313" key="5">
    <source>
        <dbReference type="EMBL" id="KAI1728266.1"/>
    </source>
</evidence>
<feature type="domain" description="Vacuolar protein sorting-associated protein 13 VPS13 adaptor binding" evidence="3">
    <location>
        <begin position="585"/>
        <end position="1066"/>
    </location>
</feature>
<accession>A0AAD4NHD6</accession>
<protein>
    <submittedName>
        <fullName evidence="5">SHR-binding domain of vacuolar-sorting associated protein 13 domain-containing protein</fullName>
    </submittedName>
</protein>
<feature type="domain" description="Intermembrane lipid transfer protein VPS13-like C-terminal" evidence="4">
    <location>
        <begin position="1657"/>
        <end position="1775"/>
    </location>
</feature>
<comment type="similarity">
    <text evidence="1">Belongs to the VPS13 family.</text>
</comment>
<dbReference type="PANTHER" id="PTHR16166:SF93">
    <property type="entry name" value="INTERMEMBRANE LIPID TRANSFER PROTEIN VPS13"/>
    <property type="match status" value="1"/>
</dbReference>
<comment type="caution">
    <text evidence="5">The sequence shown here is derived from an EMBL/GenBank/DDBJ whole genome shotgun (WGS) entry which is preliminary data.</text>
</comment>
<dbReference type="InterPro" id="IPR009543">
    <property type="entry name" value="VPS13_VAB"/>
</dbReference>
<evidence type="ECO:0000256" key="1">
    <source>
        <dbReference type="ARBA" id="ARBA00006545"/>
    </source>
</evidence>
<dbReference type="Pfam" id="PF25033">
    <property type="entry name" value="VPS13_M"/>
    <property type="match status" value="1"/>
</dbReference>